<dbReference type="InterPro" id="IPR050980">
    <property type="entry name" value="2C_sensor_his_kinase"/>
</dbReference>
<protein>
    <recommendedName>
        <fullName evidence="21">Signal transduction histidine-protein kinase/phosphatase MprB</fullName>
        <ecNumber evidence="5">2.7.13.3</ecNumber>
    </recommendedName>
    <alternativeName>
        <fullName evidence="22">Mycobacterial persistence regulator B</fullName>
    </alternativeName>
</protein>
<dbReference type="GO" id="GO:0004721">
    <property type="term" value="F:phosphoprotein phosphatase activity"/>
    <property type="evidence" value="ECO:0007669"/>
    <property type="project" value="UniProtKB-KW"/>
</dbReference>
<dbReference type="CDD" id="cd00082">
    <property type="entry name" value="HisKA"/>
    <property type="match status" value="1"/>
</dbReference>
<feature type="domain" description="Histidine kinase" evidence="25">
    <location>
        <begin position="216"/>
        <end position="419"/>
    </location>
</feature>
<dbReference type="SMART" id="SM00388">
    <property type="entry name" value="HisKA"/>
    <property type="match status" value="1"/>
</dbReference>
<dbReference type="InterPro" id="IPR003661">
    <property type="entry name" value="HisK_dim/P_dom"/>
</dbReference>
<dbReference type="AlphaFoldDB" id="A0A939C7T3"/>
<feature type="compositionally biased region" description="Low complexity" evidence="23">
    <location>
        <begin position="423"/>
        <end position="440"/>
    </location>
</feature>
<comment type="subcellular location">
    <subcellularLocation>
        <location evidence="4">Cell membrane</location>
        <topology evidence="4">Multi-pass membrane protein</topology>
    </subcellularLocation>
</comment>
<keyword evidence="14" id="KW-0460">Magnesium</keyword>
<dbReference type="Pfam" id="PF02518">
    <property type="entry name" value="HATPase_c"/>
    <property type="match status" value="1"/>
</dbReference>
<dbReference type="SUPFAM" id="SSF55874">
    <property type="entry name" value="ATPase domain of HSP90 chaperone/DNA topoisomerase II/histidine kinase"/>
    <property type="match status" value="1"/>
</dbReference>
<evidence type="ECO:0000313" key="27">
    <source>
        <dbReference type="EMBL" id="MBM9478487.1"/>
    </source>
</evidence>
<evidence type="ECO:0000256" key="12">
    <source>
        <dbReference type="ARBA" id="ARBA00022801"/>
    </source>
</evidence>
<evidence type="ECO:0000256" key="2">
    <source>
        <dbReference type="ARBA" id="ARBA00001936"/>
    </source>
</evidence>
<dbReference type="GO" id="GO:0005524">
    <property type="term" value="F:ATP binding"/>
    <property type="evidence" value="ECO:0007669"/>
    <property type="project" value="UniProtKB-KW"/>
</dbReference>
<evidence type="ECO:0000256" key="21">
    <source>
        <dbReference type="ARBA" id="ARBA00040454"/>
    </source>
</evidence>
<sequence>MRRRVLVSILLVIAATVLTLGVPLGIVSWRVVDDLVQRDLAGRLDAVAASISAQAAQSVQPGDDGGINLQRLEVAIPPGGRLDIRMAGRIEQSVGAPPIAGPTYSEQLVMAGGGLLRLSIPADQVRGEQLGALALVGLAVALSVVVGTGVALLTAGRLVTPLTDVARRAARLGSGDFRTFRRRYGIAELDRVADVLDSSAADIAALIGRERDLAGDISHQLRTRLTGLRLRLEELALHPDPEVRTEVGEALEQTDRLVTVVDDLLAAARSRRAGGARELELRPELAEVVQDWAPRLAGTGRRLVLDCPDGVLVTATAGRLRETVGVLLDNALQHGAGTVTVTVPADGPGPPMVRVQVADEGDGVPDALVGHVFERGVSTASSTGIGLGLARAFVEADGGRLELTRPRPPVFTVFLAQREEAPVDPSSSGSGVSVDGESVDTAASSSGNTNRR</sequence>
<dbReference type="InterPro" id="IPR040868">
    <property type="entry name" value="DraK_HK_N"/>
</dbReference>
<keyword evidence="17" id="KW-0902">Two-component regulatory system</keyword>
<dbReference type="SUPFAM" id="SSF47384">
    <property type="entry name" value="Homodimeric domain of signal transducing histidine kinase"/>
    <property type="match status" value="1"/>
</dbReference>
<evidence type="ECO:0000313" key="28">
    <source>
        <dbReference type="Proteomes" id="UP000663801"/>
    </source>
</evidence>
<dbReference type="Gene3D" id="1.10.287.130">
    <property type="match status" value="1"/>
</dbReference>
<dbReference type="PANTHER" id="PTHR44936:SF9">
    <property type="entry name" value="SENSOR PROTEIN CREC"/>
    <property type="match status" value="1"/>
</dbReference>
<dbReference type="GO" id="GO:0005886">
    <property type="term" value="C:plasma membrane"/>
    <property type="evidence" value="ECO:0007669"/>
    <property type="project" value="UniProtKB-SubCell"/>
</dbReference>
<evidence type="ECO:0000256" key="18">
    <source>
        <dbReference type="ARBA" id="ARBA00023016"/>
    </source>
</evidence>
<dbReference type="PRINTS" id="PR00344">
    <property type="entry name" value="BCTRLSENSOR"/>
</dbReference>
<dbReference type="InterPro" id="IPR003660">
    <property type="entry name" value="HAMP_dom"/>
</dbReference>
<evidence type="ECO:0000256" key="23">
    <source>
        <dbReference type="SAM" id="MobiDB-lite"/>
    </source>
</evidence>
<evidence type="ECO:0000256" key="22">
    <source>
        <dbReference type="ARBA" id="ARBA00041776"/>
    </source>
</evidence>
<evidence type="ECO:0000256" key="9">
    <source>
        <dbReference type="ARBA" id="ARBA00022692"/>
    </source>
</evidence>
<evidence type="ECO:0000256" key="3">
    <source>
        <dbReference type="ARBA" id="ARBA00001946"/>
    </source>
</evidence>
<keyword evidence="9 24" id="KW-0812">Transmembrane</keyword>
<dbReference type="EC" id="2.7.13.3" evidence="5"/>
<evidence type="ECO:0000256" key="20">
    <source>
        <dbReference type="ARBA" id="ARBA00023211"/>
    </source>
</evidence>
<feature type="region of interest" description="Disordered" evidence="23">
    <location>
        <begin position="419"/>
        <end position="452"/>
    </location>
</feature>
<keyword evidence="20" id="KW-0464">Manganese</keyword>
<dbReference type="InterPro" id="IPR036097">
    <property type="entry name" value="HisK_dim/P_sf"/>
</dbReference>
<evidence type="ECO:0000256" key="19">
    <source>
        <dbReference type="ARBA" id="ARBA00023026"/>
    </source>
</evidence>
<keyword evidence="28" id="KW-1185">Reference proteome</keyword>
<dbReference type="SMART" id="SM00387">
    <property type="entry name" value="HATPase_c"/>
    <property type="match status" value="1"/>
</dbReference>
<accession>A0A939C7T3</accession>
<keyword evidence="18" id="KW-0346">Stress response</keyword>
<evidence type="ECO:0000256" key="5">
    <source>
        <dbReference type="ARBA" id="ARBA00012438"/>
    </source>
</evidence>
<keyword evidence="15" id="KW-0904">Protein phosphatase</keyword>
<comment type="cofactor">
    <cofactor evidence="2">
        <name>Mn(2+)</name>
        <dbReference type="ChEBI" id="CHEBI:29035"/>
    </cofactor>
</comment>
<evidence type="ECO:0000256" key="24">
    <source>
        <dbReference type="SAM" id="Phobius"/>
    </source>
</evidence>
<evidence type="ECO:0000256" key="10">
    <source>
        <dbReference type="ARBA" id="ARBA00022741"/>
    </source>
</evidence>
<dbReference type="InterPro" id="IPR004358">
    <property type="entry name" value="Sig_transdc_His_kin-like_C"/>
</dbReference>
<feature type="compositionally biased region" description="Polar residues" evidence="23">
    <location>
        <begin position="441"/>
        <end position="452"/>
    </location>
</feature>
<keyword evidence="7" id="KW-0597">Phosphoprotein</keyword>
<dbReference type="InterPro" id="IPR005467">
    <property type="entry name" value="His_kinase_dom"/>
</dbReference>
<evidence type="ECO:0000256" key="1">
    <source>
        <dbReference type="ARBA" id="ARBA00000085"/>
    </source>
</evidence>
<gene>
    <name evidence="27" type="ORF">JL107_18710</name>
</gene>
<keyword evidence="24" id="KW-0472">Membrane</keyword>
<evidence type="ECO:0000259" key="26">
    <source>
        <dbReference type="PROSITE" id="PS50885"/>
    </source>
</evidence>
<evidence type="ECO:0000256" key="7">
    <source>
        <dbReference type="ARBA" id="ARBA00022553"/>
    </source>
</evidence>
<dbReference type="Gene3D" id="3.30.565.10">
    <property type="entry name" value="Histidine kinase-like ATPase, C-terminal domain"/>
    <property type="match status" value="1"/>
</dbReference>
<dbReference type="EMBL" id="JAERWL010000018">
    <property type="protein sequence ID" value="MBM9478487.1"/>
    <property type="molecule type" value="Genomic_DNA"/>
</dbReference>
<keyword evidence="10" id="KW-0547">Nucleotide-binding</keyword>
<feature type="transmembrane region" description="Helical" evidence="24">
    <location>
        <begin position="130"/>
        <end position="153"/>
    </location>
</feature>
<evidence type="ECO:0000256" key="6">
    <source>
        <dbReference type="ARBA" id="ARBA00022475"/>
    </source>
</evidence>
<keyword evidence="11" id="KW-0418">Kinase</keyword>
<dbReference type="Proteomes" id="UP000663801">
    <property type="component" value="Unassembled WGS sequence"/>
</dbReference>
<keyword evidence="19" id="KW-0843">Virulence</keyword>
<dbReference type="PROSITE" id="PS50109">
    <property type="entry name" value="HIS_KIN"/>
    <property type="match status" value="1"/>
</dbReference>
<evidence type="ECO:0000256" key="15">
    <source>
        <dbReference type="ARBA" id="ARBA00022912"/>
    </source>
</evidence>
<dbReference type="Pfam" id="PF00512">
    <property type="entry name" value="HisKA"/>
    <property type="match status" value="1"/>
</dbReference>
<dbReference type="GO" id="GO:0000155">
    <property type="term" value="F:phosphorelay sensor kinase activity"/>
    <property type="evidence" value="ECO:0007669"/>
    <property type="project" value="InterPro"/>
</dbReference>
<reference evidence="27" key="1">
    <citation type="submission" date="2021-01" db="EMBL/GenBank/DDBJ databases">
        <title>KCTC 19127 draft genome.</title>
        <authorList>
            <person name="An D."/>
        </authorList>
    </citation>
    <scope>NUCLEOTIDE SEQUENCE</scope>
    <source>
        <strain evidence="27">KCTC 19127</strain>
    </source>
</reference>
<dbReference type="Pfam" id="PF18092">
    <property type="entry name" value="DraK_HK_N"/>
    <property type="match status" value="1"/>
</dbReference>
<dbReference type="RefSeq" id="WP_205258513.1">
    <property type="nucleotide sequence ID" value="NZ_BAAAPV010000007.1"/>
</dbReference>
<comment type="caution">
    <text evidence="27">The sequence shown here is derived from an EMBL/GenBank/DDBJ whole genome shotgun (WGS) entry which is preliminary data.</text>
</comment>
<dbReference type="PROSITE" id="PS50885">
    <property type="entry name" value="HAMP"/>
    <property type="match status" value="1"/>
</dbReference>
<keyword evidence="13" id="KW-0067">ATP-binding</keyword>
<keyword evidence="12" id="KW-0378">Hydrolase</keyword>
<dbReference type="PANTHER" id="PTHR44936">
    <property type="entry name" value="SENSOR PROTEIN CREC"/>
    <property type="match status" value="1"/>
</dbReference>
<name>A0A939C7T3_9ACTN</name>
<evidence type="ECO:0000256" key="14">
    <source>
        <dbReference type="ARBA" id="ARBA00022842"/>
    </source>
</evidence>
<feature type="domain" description="HAMP" evidence="26">
    <location>
        <begin position="156"/>
        <end position="208"/>
    </location>
</feature>
<keyword evidence="16 24" id="KW-1133">Transmembrane helix</keyword>
<evidence type="ECO:0000256" key="11">
    <source>
        <dbReference type="ARBA" id="ARBA00022777"/>
    </source>
</evidence>
<organism evidence="27 28">
    <name type="scientific">Nakamurella flavida</name>
    <dbReference type="NCBI Taxonomy" id="363630"/>
    <lineage>
        <taxon>Bacteria</taxon>
        <taxon>Bacillati</taxon>
        <taxon>Actinomycetota</taxon>
        <taxon>Actinomycetes</taxon>
        <taxon>Nakamurellales</taxon>
        <taxon>Nakamurellaceae</taxon>
        <taxon>Nakamurella</taxon>
    </lineage>
</organism>
<evidence type="ECO:0000256" key="16">
    <source>
        <dbReference type="ARBA" id="ARBA00022989"/>
    </source>
</evidence>
<dbReference type="InterPro" id="IPR003594">
    <property type="entry name" value="HATPase_dom"/>
</dbReference>
<evidence type="ECO:0000256" key="8">
    <source>
        <dbReference type="ARBA" id="ARBA00022679"/>
    </source>
</evidence>
<evidence type="ECO:0000256" key="13">
    <source>
        <dbReference type="ARBA" id="ARBA00022840"/>
    </source>
</evidence>
<dbReference type="InterPro" id="IPR036890">
    <property type="entry name" value="HATPase_C_sf"/>
</dbReference>
<evidence type="ECO:0000256" key="17">
    <source>
        <dbReference type="ARBA" id="ARBA00023012"/>
    </source>
</evidence>
<proteinExistence type="predicted"/>
<keyword evidence="8" id="KW-0808">Transferase</keyword>
<evidence type="ECO:0000256" key="4">
    <source>
        <dbReference type="ARBA" id="ARBA00004651"/>
    </source>
</evidence>
<comment type="catalytic activity">
    <reaction evidence="1">
        <text>ATP + protein L-histidine = ADP + protein N-phospho-L-histidine.</text>
        <dbReference type="EC" id="2.7.13.3"/>
    </reaction>
</comment>
<keyword evidence="6" id="KW-1003">Cell membrane</keyword>
<evidence type="ECO:0000259" key="25">
    <source>
        <dbReference type="PROSITE" id="PS50109"/>
    </source>
</evidence>
<comment type="cofactor">
    <cofactor evidence="3">
        <name>Mg(2+)</name>
        <dbReference type="ChEBI" id="CHEBI:18420"/>
    </cofactor>
</comment>